<evidence type="ECO:0000256" key="3">
    <source>
        <dbReference type="ARBA" id="ARBA00022448"/>
    </source>
</evidence>
<name>A0A537LI80_9BACT</name>
<keyword evidence="7" id="KW-0998">Cell outer membrane</keyword>
<evidence type="ECO:0000313" key="10">
    <source>
        <dbReference type="EMBL" id="TMJ07666.1"/>
    </source>
</evidence>
<evidence type="ECO:0000256" key="5">
    <source>
        <dbReference type="ARBA" id="ARBA00022692"/>
    </source>
</evidence>
<reference evidence="10 11" key="1">
    <citation type="journal article" date="2019" name="Nat. Microbiol.">
        <title>Mediterranean grassland soil C-N compound turnover is dependent on rainfall and depth, and is mediated by genomically divergent microorganisms.</title>
        <authorList>
            <person name="Diamond S."/>
            <person name="Andeer P.F."/>
            <person name="Li Z."/>
            <person name="Crits-Christoph A."/>
            <person name="Burstein D."/>
            <person name="Anantharaman K."/>
            <person name="Lane K.R."/>
            <person name="Thomas B.C."/>
            <person name="Pan C."/>
            <person name="Northen T.R."/>
            <person name="Banfield J.F."/>
        </authorList>
    </citation>
    <scope>NUCLEOTIDE SEQUENCE [LARGE SCALE GENOMIC DNA]</scope>
    <source>
        <strain evidence="10">NP_2</strain>
    </source>
</reference>
<organism evidence="10 11">
    <name type="scientific">Candidatus Segetimicrobium genomatis</name>
    <dbReference type="NCBI Taxonomy" id="2569760"/>
    <lineage>
        <taxon>Bacteria</taxon>
        <taxon>Bacillati</taxon>
        <taxon>Candidatus Sysuimicrobiota</taxon>
        <taxon>Candidatus Sysuimicrobiia</taxon>
        <taxon>Candidatus Sysuimicrobiales</taxon>
        <taxon>Candidatus Segetimicrobiaceae</taxon>
        <taxon>Candidatus Segetimicrobium</taxon>
    </lineage>
</organism>
<evidence type="ECO:0000256" key="8">
    <source>
        <dbReference type="SAM" id="Coils"/>
    </source>
</evidence>
<evidence type="ECO:0000256" key="2">
    <source>
        <dbReference type="ARBA" id="ARBA00007613"/>
    </source>
</evidence>
<keyword evidence="5" id="KW-0812">Transmembrane</keyword>
<feature type="coiled-coil region" evidence="8">
    <location>
        <begin position="115"/>
        <end position="181"/>
    </location>
</feature>
<dbReference type="PANTHER" id="PTHR30026:SF21">
    <property type="entry name" value="SLR1270 PROTEIN"/>
    <property type="match status" value="1"/>
</dbReference>
<keyword evidence="4" id="KW-1134">Transmembrane beta strand</keyword>
<dbReference type="GO" id="GO:0015288">
    <property type="term" value="F:porin activity"/>
    <property type="evidence" value="ECO:0007669"/>
    <property type="project" value="TreeGrafter"/>
</dbReference>
<evidence type="ECO:0000256" key="4">
    <source>
        <dbReference type="ARBA" id="ARBA00022452"/>
    </source>
</evidence>
<keyword evidence="3" id="KW-0813">Transport</keyword>
<dbReference type="GO" id="GO:0015562">
    <property type="term" value="F:efflux transmembrane transporter activity"/>
    <property type="evidence" value="ECO:0007669"/>
    <property type="project" value="InterPro"/>
</dbReference>
<evidence type="ECO:0000256" key="7">
    <source>
        <dbReference type="ARBA" id="ARBA00023237"/>
    </source>
</evidence>
<sequence length="430" mass="43804">MNVWTLRVFILVISLAVVATSAGPADAQVPVTLQAAVSSALSQHPSVAVAQQALAVAQANLAEARAGRNIQLALVAGTSYGNSSDTTTVGPTATSSSVKVSASLELLNLQARYQIRQAEAAVSSAEASLAQARQSAALTAAQAYFSVLRAQAVVATRQAAVAQAEAQVRQAEAQVRAGIAARADVLQAQAARAAAQVDLIAARNQVETSFTGLRASMGLRLTDSVSVAAPAAPPVLAQSREQALAGASDRPEVVRAHADVAAAQAGLALAEVQAGPLLAVTTSSAYDVWKDPPTTNAVVWSIGATVTYSLFDGGLARAAVAAARANLANAQAKEALALQTAQVDALTAWVSLQDAMARVDATRASEAAATEALRAAEGRYQAGAGTIVEVLTARTALQSASLSRIQAEFDVQSAVLQLRYSIGRPVVGGN</sequence>
<comment type="caution">
    <text evidence="10">The sequence shown here is derived from an EMBL/GenBank/DDBJ whole genome shotgun (WGS) entry which is preliminary data.</text>
</comment>
<evidence type="ECO:0000256" key="9">
    <source>
        <dbReference type="SAM" id="SignalP"/>
    </source>
</evidence>
<feature type="signal peptide" evidence="9">
    <location>
        <begin position="1"/>
        <end position="27"/>
    </location>
</feature>
<gene>
    <name evidence="10" type="ORF">E6G99_06075</name>
</gene>
<keyword evidence="6" id="KW-0472">Membrane</keyword>
<dbReference type="Proteomes" id="UP000318661">
    <property type="component" value="Unassembled WGS sequence"/>
</dbReference>
<dbReference type="Pfam" id="PF02321">
    <property type="entry name" value="OEP"/>
    <property type="match status" value="2"/>
</dbReference>
<dbReference type="PANTHER" id="PTHR30026">
    <property type="entry name" value="OUTER MEMBRANE PROTEIN TOLC"/>
    <property type="match status" value="1"/>
</dbReference>
<accession>A0A537LI80</accession>
<dbReference type="SUPFAM" id="SSF56954">
    <property type="entry name" value="Outer membrane efflux proteins (OEP)"/>
    <property type="match status" value="1"/>
</dbReference>
<comment type="similarity">
    <text evidence="2">Belongs to the outer membrane factor (OMF) (TC 1.B.17) family.</text>
</comment>
<proteinExistence type="inferred from homology"/>
<dbReference type="AlphaFoldDB" id="A0A537LI80"/>
<dbReference type="GO" id="GO:1990281">
    <property type="term" value="C:efflux pump complex"/>
    <property type="evidence" value="ECO:0007669"/>
    <property type="project" value="TreeGrafter"/>
</dbReference>
<dbReference type="InterPro" id="IPR003423">
    <property type="entry name" value="OMP_efflux"/>
</dbReference>
<keyword evidence="9" id="KW-0732">Signal</keyword>
<evidence type="ECO:0000256" key="6">
    <source>
        <dbReference type="ARBA" id="ARBA00023136"/>
    </source>
</evidence>
<dbReference type="EMBL" id="VBAJ01000159">
    <property type="protein sequence ID" value="TMJ07666.1"/>
    <property type="molecule type" value="Genomic_DNA"/>
</dbReference>
<evidence type="ECO:0000313" key="11">
    <source>
        <dbReference type="Proteomes" id="UP000318661"/>
    </source>
</evidence>
<protein>
    <submittedName>
        <fullName evidence="10">TolC family protein</fullName>
    </submittedName>
</protein>
<feature type="chain" id="PRO_5022116865" evidence="9">
    <location>
        <begin position="28"/>
        <end position="430"/>
    </location>
</feature>
<keyword evidence="8" id="KW-0175">Coiled coil</keyword>
<comment type="subcellular location">
    <subcellularLocation>
        <location evidence="1">Cell outer membrane</location>
    </subcellularLocation>
</comment>
<dbReference type="InterPro" id="IPR051906">
    <property type="entry name" value="TolC-like"/>
</dbReference>
<dbReference type="GO" id="GO:0009279">
    <property type="term" value="C:cell outer membrane"/>
    <property type="evidence" value="ECO:0007669"/>
    <property type="project" value="UniProtKB-SubCell"/>
</dbReference>
<dbReference type="Gene3D" id="1.20.1600.10">
    <property type="entry name" value="Outer membrane efflux proteins (OEP)"/>
    <property type="match status" value="1"/>
</dbReference>
<evidence type="ECO:0000256" key="1">
    <source>
        <dbReference type="ARBA" id="ARBA00004442"/>
    </source>
</evidence>